<dbReference type="AlphaFoldDB" id="A0A5Y3Y881"/>
<proteinExistence type="predicted"/>
<gene>
    <name evidence="1" type="ORF">CNP70_22760</name>
</gene>
<protein>
    <recommendedName>
        <fullName evidence="2">Glycosyltransferase family 9 protein</fullName>
    </recommendedName>
</protein>
<reference evidence="1" key="1">
    <citation type="submission" date="2018-07" db="EMBL/GenBank/DDBJ databases">
        <authorList>
            <consortium name="PulseNet: The National Subtyping Network for Foodborne Disease Surveillance"/>
            <person name="Tarr C.L."/>
            <person name="Trees E."/>
            <person name="Katz L.S."/>
            <person name="Carleton-Romer H.A."/>
            <person name="Stroika S."/>
            <person name="Kucerova Z."/>
            <person name="Roache K.F."/>
            <person name="Sabol A.L."/>
            <person name="Besser J."/>
            <person name="Gerner-Smidt P."/>
        </authorList>
    </citation>
    <scope>NUCLEOTIDE SEQUENCE</scope>
    <source>
        <strain evidence="1">PNUSAS023047</strain>
    </source>
</reference>
<name>A0A5Y3Y881_SALER</name>
<comment type="caution">
    <text evidence="1">The sequence shown here is derived from an EMBL/GenBank/DDBJ whole genome shotgun (WGS) entry which is preliminary data.</text>
</comment>
<dbReference type="EMBL" id="AAGZJS010000037">
    <property type="protein sequence ID" value="EBT6292279.1"/>
    <property type="molecule type" value="Genomic_DNA"/>
</dbReference>
<evidence type="ECO:0008006" key="2">
    <source>
        <dbReference type="Google" id="ProtNLM"/>
    </source>
</evidence>
<sequence length="278" mass="31292">MGDTIYQRPFLRYFPGSYICTPWPELYVGLDVRCVRSNTSLRTQLKNEQRSGYPFYLPPPNVTRRRIVYGPNELAHGSIIQAFRRQFGVTAPLLFDLPSFNDRHPRLPHGMRIAVIRPATVRTEWASASRNPDPAYLCIAARQLRQRGFYVVSVADTEPGKEWIVGNEPEVDLTLHAGELSITQLCTLYELAAAVVAPVGFSIPMAIAYKTPLFVVAGGRGGHNAPGIVTDPEMDLSRTRWAIPDNYCWCTRADHDCDKRITGFTDKLNGWINEIVLN</sequence>
<evidence type="ECO:0000313" key="1">
    <source>
        <dbReference type="EMBL" id="EBT6292279.1"/>
    </source>
</evidence>
<organism evidence="1">
    <name type="scientific">Salmonella enterica</name>
    <name type="common">Salmonella choleraesuis</name>
    <dbReference type="NCBI Taxonomy" id="28901"/>
    <lineage>
        <taxon>Bacteria</taxon>
        <taxon>Pseudomonadati</taxon>
        <taxon>Pseudomonadota</taxon>
        <taxon>Gammaproteobacteria</taxon>
        <taxon>Enterobacterales</taxon>
        <taxon>Enterobacteriaceae</taxon>
        <taxon>Salmonella</taxon>
    </lineage>
</organism>
<accession>A0A5Y3Y881</accession>